<keyword evidence="5" id="KW-1185">Reference proteome</keyword>
<keyword evidence="2" id="KW-0472">Membrane</keyword>
<evidence type="ECO:0000313" key="5">
    <source>
        <dbReference type="Proteomes" id="UP000887458"/>
    </source>
</evidence>
<evidence type="ECO:0000313" key="4">
    <source>
        <dbReference type="EMBL" id="KAH9420664.1"/>
    </source>
</evidence>
<feature type="transmembrane region" description="Helical" evidence="2">
    <location>
        <begin position="714"/>
        <end position="733"/>
    </location>
</feature>
<evidence type="ECO:0000256" key="1">
    <source>
        <dbReference type="SAM" id="MobiDB-lite"/>
    </source>
</evidence>
<proteinExistence type="predicted"/>
<dbReference type="SMART" id="SM00703">
    <property type="entry name" value="NRF"/>
    <property type="match status" value="2"/>
</dbReference>
<dbReference type="Pfam" id="PF01757">
    <property type="entry name" value="Acyl_transf_3"/>
    <property type="match status" value="1"/>
</dbReference>
<reference evidence="4 5" key="1">
    <citation type="journal article" date="2018" name="J. Allergy Clin. Immunol.">
        <title>High-quality assembly of Dermatophagoides pteronyssinus genome and transcriptome reveals a wide range of novel allergens.</title>
        <authorList>
            <person name="Liu X.Y."/>
            <person name="Yang K.Y."/>
            <person name="Wang M.Q."/>
            <person name="Kwok J.S."/>
            <person name="Zeng X."/>
            <person name="Yang Z."/>
            <person name="Xiao X.J."/>
            <person name="Lau C.P."/>
            <person name="Li Y."/>
            <person name="Huang Z.M."/>
            <person name="Ba J.G."/>
            <person name="Yim A.K."/>
            <person name="Ouyang C.Y."/>
            <person name="Ngai S.M."/>
            <person name="Chan T.F."/>
            <person name="Leung E.L."/>
            <person name="Liu L."/>
            <person name="Liu Z.G."/>
            <person name="Tsui S.K."/>
        </authorList>
    </citation>
    <scope>NUCLEOTIDE SEQUENCE [LARGE SCALE GENOMIC DNA]</scope>
    <source>
        <strain evidence="4">Derp</strain>
    </source>
</reference>
<dbReference type="InterPro" id="IPR052728">
    <property type="entry name" value="O2_lipid_transport_reg"/>
</dbReference>
<comment type="caution">
    <text evidence="4">The sequence shown here is derived from an EMBL/GenBank/DDBJ whole genome shotgun (WGS) entry which is preliminary data.</text>
</comment>
<gene>
    <name evidence="4" type="ORF">DERP_001095</name>
</gene>
<feature type="region of interest" description="Disordered" evidence="1">
    <location>
        <begin position="883"/>
        <end position="907"/>
    </location>
</feature>
<accession>A0ABQ8JDI0</accession>
<feature type="transmembrane region" description="Helical" evidence="2">
    <location>
        <begin position="625"/>
        <end position="645"/>
    </location>
</feature>
<feature type="compositionally biased region" description="Polar residues" evidence="1">
    <location>
        <begin position="898"/>
        <end position="907"/>
    </location>
</feature>
<evidence type="ECO:0000256" key="2">
    <source>
        <dbReference type="SAM" id="Phobius"/>
    </source>
</evidence>
<keyword evidence="2" id="KW-1133">Transmembrane helix</keyword>
<sequence length="907" mass="105619">MYQFYERKFKWPSIIMVSYCVVILTILISFKSISTKSIQSSTTPVIDGKWQPLLNISDDTIRQLFMPRLLNLTEIANEWMNVSKNCRHDIRESLAEMFEPSRNRQTWAFKMFDSWSKMPSSGMFRGTITDYGDYDQCLSIDKSTIPTQYCLVDFAMPMPKPQPKHHNFFHKTIGLLPENFQHHNGSTIYEHLEKYSSIFYYTNIEMAICMPNTCNQNDLETILKECRHDLLLSLKSLHHDHQWAWYLFQSWARIPPSGIFTGTITDYGHYDQCLSIDQFFDSPIQPQYCLIDLSIPLPKPMPLHNNLNHRIRPSRPSIANLIYRDRLEEISSIFYYANFQFGICLPKACSIQDIKLIASTDAEKIGLELKKLSCEHRPTERWRPNLPQFIAILMLITVFVLSIVAFINDCIHDGKDRNEFITCFSPARNCRKLFTTKTSSSGNDELSCIHGLRVLTICWIIMGHTLDWNNLNVFRDTFLIKESLSDLTKQPFFRTHFSVETFFYITGLLTSYITLGYTKGKLENFNSIAFIVLRYLRLTPQLVAFMLLTSLLPIMFDGPLWTMYNDRMIGQCHRTWWHNLIYMQNIIDNENICAIHTWFLAADMQLHWLALFPIIAMLKNPRIGLIFAKFLVIFFTLISSLIIYIGQLPPGYVVTTKSDFLDEQGKPSELVQFFHKPWNHCNVFFIGFIFGAYLHKNLSEISCKLQMNKGKKIALWMLALFGYLSCIYSNSFYLFGREYEPFFSALIFASNRLIWALVLTLVIWLCITGNGMWIGRLLSWSAVRPLSRMTFSVYLVHAWTFTVLIGTKRDLIDIRPTAIIFLFASMISISYVLAFIFTLLFESPFIHMMDFAKKSMLMPASNKMKTVPTITKQMTDNNDKIHYEQQNSKQQQQQHSSLLTSVESTNI</sequence>
<feature type="transmembrane region" description="Helical" evidence="2">
    <location>
        <begin position="501"/>
        <end position="518"/>
    </location>
</feature>
<feature type="compositionally biased region" description="Low complexity" evidence="1">
    <location>
        <begin position="885"/>
        <end position="897"/>
    </location>
</feature>
<dbReference type="PANTHER" id="PTHR11161:SF0">
    <property type="entry name" value="O-ACYLTRANSFERASE LIKE PROTEIN"/>
    <property type="match status" value="1"/>
</dbReference>
<evidence type="ECO:0000259" key="3">
    <source>
        <dbReference type="SMART" id="SM00703"/>
    </source>
</evidence>
<name>A0ABQ8JDI0_DERPT</name>
<dbReference type="PANTHER" id="PTHR11161">
    <property type="entry name" value="O-ACYLTRANSFERASE"/>
    <property type="match status" value="1"/>
</dbReference>
<dbReference type="InterPro" id="IPR006621">
    <property type="entry name" value="Nose-resist-to-fluoxetine_N"/>
</dbReference>
<feature type="domain" description="Nose resistant-to-fluoxetine protein N-terminal" evidence="3">
    <location>
        <begin position="83"/>
        <end position="228"/>
    </location>
</feature>
<reference evidence="4 5" key="2">
    <citation type="journal article" date="2022" name="Mol. Biol. Evol.">
        <title>Comparative Genomics Reveals Insights into the Divergent Evolution of Astigmatic Mites and Household Pest Adaptations.</title>
        <authorList>
            <person name="Xiong Q."/>
            <person name="Wan A.T."/>
            <person name="Liu X."/>
            <person name="Fung C.S."/>
            <person name="Xiao X."/>
            <person name="Malainual N."/>
            <person name="Hou J."/>
            <person name="Wang L."/>
            <person name="Wang M."/>
            <person name="Yang K.Y."/>
            <person name="Cui Y."/>
            <person name="Leung E.L."/>
            <person name="Nong W."/>
            <person name="Shin S.K."/>
            <person name="Au S.W."/>
            <person name="Jeong K.Y."/>
            <person name="Chew F.T."/>
            <person name="Hui J.H."/>
            <person name="Leung T.F."/>
            <person name="Tungtrongchitr A."/>
            <person name="Zhong N."/>
            <person name="Liu Z."/>
            <person name="Tsui S.K."/>
        </authorList>
    </citation>
    <scope>NUCLEOTIDE SEQUENCE [LARGE SCALE GENOMIC DNA]</scope>
    <source>
        <strain evidence="4">Derp</strain>
    </source>
</reference>
<dbReference type="EMBL" id="NJHN03000047">
    <property type="protein sequence ID" value="KAH9420664.1"/>
    <property type="molecule type" value="Genomic_DNA"/>
</dbReference>
<keyword evidence="2" id="KW-0812">Transmembrane</keyword>
<feature type="transmembrane region" description="Helical" evidence="2">
    <location>
        <begin position="386"/>
        <end position="407"/>
    </location>
</feature>
<organism evidence="4 5">
    <name type="scientific">Dermatophagoides pteronyssinus</name>
    <name type="common">European house dust mite</name>
    <dbReference type="NCBI Taxonomy" id="6956"/>
    <lineage>
        <taxon>Eukaryota</taxon>
        <taxon>Metazoa</taxon>
        <taxon>Ecdysozoa</taxon>
        <taxon>Arthropoda</taxon>
        <taxon>Chelicerata</taxon>
        <taxon>Arachnida</taxon>
        <taxon>Acari</taxon>
        <taxon>Acariformes</taxon>
        <taxon>Sarcoptiformes</taxon>
        <taxon>Astigmata</taxon>
        <taxon>Psoroptidia</taxon>
        <taxon>Analgoidea</taxon>
        <taxon>Pyroglyphidae</taxon>
        <taxon>Dermatophagoidinae</taxon>
        <taxon>Dermatophagoides</taxon>
    </lineage>
</organism>
<dbReference type="Pfam" id="PF20146">
    <property type="entry name" value="NRF"/>
    <property type="match status" value="2"/>
</dbReference>
<feature type="transmembrane region" description="Helical" evidence="2">
    <location>
        <begin position="538"/>
        <end position="556"/>
    </location>
</feature>
<protein>
    <recommendedName>
        <fullName evidence="3">Nose resistant-to-fluoxetine protein N-terminal domain-containing protein</fullName>
    </recommendedName>
</protein>
<feature type="transmembrane region" description="Helical" evidence="2">
    <location>
        <begin position="786"/>
        <end position="806"/>
    </location>
</feature>
<feature type="domain" description="Nose resistant-to-fluoxetine protein N-terminal" evidence="3">
    <location>
        <begin position="229"/>
        <end position="376"/>
    </location>
</feature>
<dbReference type="Proteomes" id="UP000887458">
    <property type="component" value="Unassembled WGS sequence"/>
</dbReference>
<feature type="transmembrane region" description="Helical" evidence="2">
    <location>
        <begin position="753"/>
        <end position="774"/>
    </location>
</feature>
<feature type="transmembrane region" description="Helical" evidence="2">
    <location>
        <begin position="818"/>
        <end position="841"/>
    </location>
</feature>
<feature type="transmembrane region" description="Helical" evidence="2">
    <location>
        <begin position="12"/>
        <end position="30"/>
    </location>
</feature>
<dbReference type="InterPro" id="IPR002656">
    <property type="entry name" value="Acyl_transf_3_dom"/>
</dbReference>